<protein>
    <recommendedName>
        <fullName evidence="2">SWIM-type domain-containing protein</fullName>
    </recommendedName>
</protein>
<dbReference type="InterPro" id="IPR011990">
    <property type="entry name" value="TPR-like_helical_dom_sf"/>
</dbReference>
<sequence>MLADLITIDLLEDLAGKKVFWRGEAYYSNAAVRRVRMIGDKLTAKVEGTETYQVELWDDDGDLAYDCTCPHAAEGNFCKHCVAVGLAWLAGAADLPESDAGPRPDPWRLIRDYLATQPAEILIDLLLEIVQRDDRLYQSLLLKAERSGAGSDQAKIFRRAINAATQVNGSGADDFADDLGTVIDSLDELLQPNTAALLVDLTEYAIERAEAAAQEIDDEEGEAVEIMDRLNRLHLDACELARPDPVELATRLFRLEAQLSFNYCSFDPFTYREVLGETGLRRYRELVEAEWRELGPRSSKSAYDAHRLRITRLMERLAEASGDIEELVSIRSQDLTSAYRYLDIAELWVKAGEPEKALDWAERGLKAFPERPDNRLRDFLAVAYLERGRHDEALQLTWIQFEEQPELAHYRKLHAVADKLGRWTEQRERALAWLDETIVREAATTNRWKTTPSVPDYSRRLEIALWENDLDAAWMTAQQGASASLSAGTCDRRLLIALADQIEASRPEDAIALYRRVVPSIVQQTNNTAYDEAIKLIRKIGGLMKTLDRTRQFAEYLAELRIQYKPKRNFIKLLDRI</sequence>
<gene>
    <name evidence="3" type="ordered locus">Thivi_3483</name>
</gene>
<dbReference type="Proteomes" id="UP000006062">
    <property type="component" value="Chromosome"/>
</dbReference>
<dbReference type="OrthoDB" id="7187515at2"/>
<dbReference type="eggNOG" id="COG4715">
    <property type="taxonomic scope" value="Bacteria"/>
</dbReference>
<dbReference type="PROSITE" id="PS50966">
    <property type="entry name" value="ZF_SWIM"/>
    <property type="match status" value="1"/>
</dbReference>
<organism evidence="3 4">
    <name type="scientific">Thiocystis violascens (strain ATCC 17096 / DSM 198 / 6111)</name>
    <name type="common">Chromatium violascens</name>
    <dbReference type="NCBI Taxonomy" id="765911"/>
    <lineage>
        <taxon>Bacteria</taxon>
        <taxon>Pseudomonadati</taxon>
        <taxon>Pseudomonadota</taxon>
        <taxon>Gammaproteobacteria</taxon>
        <taxon>Chromatiales</taxon>
        <taxon>Chromatiaceae</taxon>
        <taxon>Thiocystis</taxon>
    </lineage>
</organism>
<dbReference type="InterPro" id="IPR049245">
    <property type="entry name" value="DUF6880"/>
</dbReference>
<reference evidence="3 4" key="1">
    <citation type="submission" date="2012-06" db="EMBL/GenBank/DDBJ databases">
        <title>Complete sequence of Thiocystis violascens DSM 198.</title>
        <authorList>
            <consortium name="US DOE Joint Genome Institute"/>
            <person name="Lucas S."/>
            <person name="Han J."/>
            <person name="Lapidus A."/>
            <person name="Cheng J.-F."/>
            <person name="Goodwin L."/>
            <person name="Pitluck S."/>
            <person name="Peters L."/>
            <person name="Ovchinnikova G."/>
            <person name="Teshima H."/>
            <person name="Detter J.C."/>
            <person name="Han C."/>
            <person name="Tapia R."/>
            <person name="Land M."/>
            <person name="Hauser L."/>
            <person name="Kyrpides N."/>
            <person name="Ivanova N."/>
            <person name="Pagani I."/>
            <person name="Vogl K."/>
            <person name="Liu Z."/>
            <person name="Frigaard N.-U."/>
            <person name="Bryant D."/>
            <person name="Woyke T."/>
        </authorList>
    </citation>
    <scope>NUCLEOTIDE SEQUENCE [LARGE SCALE GENOMIC DNA]</scope>
    <source>
        <strain evidence="4">ATCC 17096 / DSM 198 / 6111</strain>
    </source>
</reference>
<dbReference type="EMBL" id="CP003154">
    <property type="protein sequence ID" value="AFL75350.1"/>
    <property type="molecule type" value="Genomic_DNA"/>
</dbReference>
<keyword evidence="1" id="KW-0479">Metal-binding</keyword>
<evidence type="ECO:0000313" key="3">
    <source>
        <dbReference type="EMBL" id="AFL75350.1"/>
    </source>
</evidence>
<dbReference type="GO" id="GO:0008270">
    <property type="term" value="F:zinc ion binding"/>
    <property type="evidence" value="ECO:0007669"/>
    <property type="project" value="UniProtKB-KW"/>
</dbReference>
<keyword evidence="1" id="KW-0862">Zinc</keyword>
<evidence type="ECO:0000256" key="1">
    <source>
        <dbReference type="PROSITE-ProRule" id="PRU00325"/>
    </source>
</evidence>
<dbReference type="SUPFAM" id="SSF48452">
    <property type="entry name" value="TPR-like"/>
    <property type="match status" value="1"/>
</dbReference>
<proteinExistence type="predicted"/>
<dbReference type="AlphaFoldDB" id="I3YED2"/>
<dbReference type="InterPro" id="IPR007527">
    <property type="entry name" value="Znf_SWIM"/>
</dbReference>
<dbReference type="eggNOG" id="COG0457">
    <property type="taxonomic scope" value="Bacteria"/>
</dbReference>
<accession>I3YED2</accession>
<name>I3YED2_THIV6</name>
<dbReference type="RefSeq" id="WP_014779751.1">
    <property type="nucleotide sequence ID" value="NC_018012.1"/>
</dbReference>
<dbReference type="HOGENOM" id="CLU_031282_0_0_6"/>
<evidence type="ECO:0000313" key="4">
    <source>
        <dbReference type="Proteomes" id="UP000006062"/>
    </source>
</evidence>
<dbReference type="KEGG" id="tvi:Thivi_3483"/>
<dbReference type="Gene3D" id="1.25.40.10">
    <property type="entry name" value="Tetratricopeptide repeat domain"/>
    <property type="match status" value="1"/>
</dbReference>
<evidence type="ECO:0000259" key="2">
    <source>
        <dbReference type="PROSITE" id="PS50966"/>
    </source>
</evidence>
<dbReference type="Pfam" id="PF21810">
    <property type="entry name" value="DUF6880"/>
    <property type="match status" value="1"/>
</dbReference>
<dbReference type="STRING" id="765911.Thivi_3483"/>
<keyword evidence="1" id="KW-0863">Zinc-finger</keyword>
<feature type="domain" description="SWIM-type" evidence="2">
    <location>
        <begin position="52"/>
        <end position="89"/>
    </location>
</feature>
<dbReference type="Pfam" id="PF04434">
    <property type="entry name" value="SWIM"/>
    <property type="match status" value="1"/>
</dbReference>
<keyword evidence="4" id="KW-1185">Reference proteome</keyword>